<feature type="transmembrane region" description="Helical" evidence="10">
    <location>
        <begin position="20"/>
        <end position="38"/>
    </location>
</feature>
<evidence type="ECO:0000313" key="11">
    <source>
        <dbReference type="EMBL" id="OCB86464.1"/>
    </source>
</evidence>
<evidence type="ECO:0000256" key="8">
    <source>
        <dbReference type="PIRSR" id="PIRSR602401-1"/>
    </source>
</evidence>
<keyword evidence="6 8" id="KW-0408">Iron</keyword>
<accession>A0A9Q5NAJ0</accession>
<dbReference type="PROSITE" id="PS00086">
    <property type="entry name" value="CYTOCHROME_P450"/>
    <property type="match status" value="1"/>
</dbReference>
<evidence type="ECO:0000256" key="6">
    <source>
        <dbReference type="ARBA" id="ARBA00023004"/>
    </source>
</evidence>
<evidence type="ECO:0000256" key="5">
    <source>
        <dbReference type="ARBA" id="ARBA00023002"/>
    </source>
</evidence>
<keyword evidence="7 9" id="KW-0503">Monooxygenase</keyword>
<dbReference type="GO" id="GO:0016705">
    <property type="term" value="F:oxidoreductase activity, acting on paired donors, with incorporation or reduction of molecular oxygen"/>
    <property type="evidence" value="ECO:0007669"/>
    <property type="project" value="InterPro"/>
</dbReference>
<dbReference type="InterPro" id="IPR050121">
    <property type="entry name" value="Cytochrome_P450_monoxygenase"/>
</dbReference>
<dbReference type="Gene3D" id="1.10.630.10">
    <property type="entry name" value="Cytochrome P450"/>
    <property type="match status" value="1"/>
</dbReference>
<keyword evidence="4 8" id="KW-0479">Metal-binding</keyword>
<comment type="similarity">
    <text evidence="3 9">Belongs to the cytochrome P450 family.</text>
</comment>
<evidence type="ECO:0000256" key="10">
    <source>
        <dbReference type="SAM" id="Phobius"/>
    </source>
</evidence>
<evidence type="ECO:0000256" key="2">
    <source>
        <dbReference type="ARBA" id="ARBA00005179"/>
    </source>
</evidence>
<evidence type="ECO:0000256" key="4">
    <source>
        <dbReference type="ARBA" id="ARBA00022723"/>
    </source>
</evidence>
<evidence type="ECO:0000313" key="12">
    <source>
        <dbReference type="Proteomes" id="UP000757232"/>
    </source>
</evidence>
<comment type="cofactor">
    <cofactor evidence="1 8">
        <name>heme</name>
        <dbReference type="ChEBI" id="CHEBI:30413"/>
    </cofactor>
</comment>
<name>A0A9Q5NAJ0_SANBA</name>
<dbReference type="AlphaFoldDB" id="A0A9Q5NAJ0"/>
<dbReference type="PANTHER" id="PTHR24305:SF187">
    <property type="entry name" value="P450, PUTATIVE (EUROFUNG)-RELATED"/>
    <property type="match status" value="1"/>
</dbReference>
<comment type="pathway">
    <text evidence="2">Secondary metabolite biosynthesis.</text>
</comment>
<sequence>MPLLQVYERFRLPELDMRDAFLLVVAGALVTHLIYKKYEVQPSSYFPTFLLLGLTPCLCSSFLLRHFSSPVTVYVLGFSTFYASLLTSIACYRLSPWHPLARYPGPVLAKLTKFWIVYRFYRRDYLPNIIAAHKKYGDIVRMGPNELSFVNADLVPHLLAPDMPKGPSWDGRRNPDLPASVIVTRSSKEHAQKRVFWSHAFSTTSVRDMQPTITRRVLQLAEELEKRAVAKQTVNITEWMSFFAFDFMGDMAFGGGFELMRDGDTRGLWKMMDERVQGMAWQMHIPWATRMFLKLPSKVEAFRKFTIECALQRMKNGSSVKDLFYHLHNEANTVKRSLTLEELVVSGETAIVAGSDTTSTTMTGIWYFLLSHPECYERLQKEVDAAFPHGEGDALDPVRLAEMKYLNAVINEGLRLQPAISTFLHRAPEQGSGGKWIGGHFISEGTAVNVPPYLLHRDPRYFSPNPESFWPDRWLQEESTISYTNNSTGGKEVKKERRVKVITDTAAFVPFSAGNRNCVGKNLALTEMRAVIALLMQRFEMRFVDGYDTRRFEESVMDLFITKVGELPVRLTPRT</sequence>
<evidence type="ECO:0000256" key="1">
    <source>
        <dbReference type="ARBA" id="ARBA00001971"/>
    </source>
</evidence>
<proteinExistence type="inferred from homology"/>
<feature type="transmembrane region" description="Helical" evidence="10">
    <location>
        <begin position="71"/>
        <end position="90"/>
    </location>
</feature>
<keyword evidence="12" id="KW-1185">Reference proteome</keyword>
<keyword evidence="10" id="KW-0812">Transmembrane</keyword>
<dbReference type="InterPro" id="IPR002401">
    <property type="entry name" value="Cyt_P450_E_grp-I"/>
</dbReference>
<evidence type="ECO:0000256" key="9">
    <source>
        <dbReference type="RuleBase" id="RU000461"/>
    </source>
</evidence>
<dbReference type="Proteomes" id="UP000757232">
    <property type="component" value="Unassembled WGS sequence"/>
</dbReference>
<dbReference type="OrthoDB" id="6692864at2759"/>
<evidence type="ECO:0000256" key="3">
    <source>
        <dbReference type="ARBA" id="ARBA00010617"/>
    </source>
</evidence>
<gene>
    <name evidence="11" type="ORF">A7U60_g6356</name>
</gene>
<dbReference type="CDD" id="cd11061">
    <property type="entry name" value="CYP67-like"/>
    <property type="match status" value="1"/>
</dbReference>
<dbReference type="PANTHER" id="PTHR24305">
    <property type="entry name" value="CYTOCHROME P450"/>
    <property type="match status" value="1"/>
</dbReference>
<comment type="caution">
    <text evidence="11">The sequence shown here is derived from an EMBL/GenBank/DDBJ whole genome shotgun (WGS) entry which is preliminary data.</text>
</comment>
<keyword evidence="5 9" id="KW-0560">Oxidoreductase</keyword>
<dbReference type="InterPro" id="IPR001128">
    <property type="entry name" value="Cyt_P450"/>
</dbReference>
<dbReference type="PRINTS" id="PR00385">
    <property type="entry name" value="P450"/>
</dbReference>
<reference evidence="11" key="1">
    <citation type="submission" date="2016-06" db="EMBL/GenBank/DDBJ databases">
        <title>Draft Genome sequence of the fungus Inonotus baumii.</title>
        <authorList>
            <person name="Zhu H."/>
            <person name="Lin W."/>
        </authorList>
    </citation>
    <scope>NUCLEOTIDE SEQUENCE</scope>
    <source>
        <strain evidence="11">821</strain>
    </source>
</reference>
<keyword evidence="8 9" id="KW-0349">Heme</keyword>
<keyword evidence="10" id="KW-1133">Transmembrane helix</keyword>
<evidence type="ECO:0000256" key="7">
    <source>
        <dbReference type="ARBA" id="ARBA00023033"/>
    </source>
</evidence>
<dbReference type="SUPFAM" id="SSF48264">
    <property type="entry name" value="Cytochrome P450"/>
    <property type="match status" value="1"/>
</dbReference>
<dbReference type="Pfam" id="PF00067">
    <property type="entry name" value="p450"/>
    <property type="match status" value="1"/>
</dbReference>
<dbReference type="PRINTS" id="PR00463">
    <property type="entry name" value="EP450I"/>
</dbReference>
<dbReference type="InterPro" id="IPR017972">
    <property type="entry name" value="Cyt_P450_CS"/>
</dbReference>
<dbReference type="EMBL" id="LNZH02000201">
    <property type="protein sequence ID" value="OCB86464.1"/>
    <property type="molecule type" value="Genomic_DNA"/>
</dbReference>
<organism evidence="11 12">
    <name type="scientific">Sanghuangporus baumii</name>
    <name type="common">Phellinus baumii</name>
    <dbReference type="NCBI Taxonomy" id="108892"/>
    <lineage>
        <taxon>Eukaryota</taxon>
        <taxon>Fungi</taxon>
        <taxon>Dikarya</taxon>
        <taxon>Basidiomycota</taxon>
        <taxon>Agaricomycotina</taxon>
        <taxon>Agaricomycetes</taxon>
        <taxon>Hymenochaetales</taxon>
        <taxon>Hymenochaetaceae</taxon>
        <taxon>Sanghuangporus</taxon>
    </lineage>
</organism>
<dbReference type="GO" id="GO:0005506">
    <property type="term" value="F:iron ion binding"/>
    <property type="evidence" value="ECO:0007669"/>
    <property type="project" value="InterPro"/>
</dbReference>
<dbReference type="GO" id="GO:0004497">
    <property type="term" value="F:monooxygenase activity"/>
    <property type="evidence" value="ECO:0007669"/>
    <property type="project" value="UniProtKB-KW"/>
</dbReference>
<feature type="binding site" description="axial binding residue" evidence="8">
    <location>
        <position position="518"/>
    </location>
    <ligand>
        <name>heme</name>
        <dbReference type="ChEBI" id="CHEBI:30413"/>
    </ligand>
    <ligandPart>
        <name>Fe</name>
        <dbReference type="ChEBI" id="CHEBI:18248"/>
    </ligandPart>
</feature>
<protein>
    <submittedName>
        <fullName evidence="11">High nitrogen upregulated cytochrome P450 monooxygenase 2</fullName>
    </submittedName>
</protein>
<keyword evidence="10" id="KW-0472">Membrane</keyword>
<dbReference type="InterPro" id="IPR036396">
    <property type="entry name" value="Cyt_P450_sf"/>
</dbReference>
<feature type="transmembrane region" description="Helical" evidence="10">
    <location>
        <begin position="44"/>
        <end position="64"/>
    </location>
</feature>
<dbReference type="GO" id="GO:0020037">
    <property type="term" value="F:heme binding"/>
    <property type="evidence" value="ECO:0007669"/>
    <property type="project" value="InterPro"/>
</dbReference>